<dbReference type="EMBL" id="LAZR01002108">
    <property type="protein sequence ID" value="KKN34396.1"/>
    <property type="molecule type" value="Genomic_DNA"/>
</dbReference>
<organism evidence="1">
    <name type="scientific">marine sediment metagenome</name>
    <dbReference type="NCBI Taxonomy" id="412755"/>
    <lineage>
        <taxon>unclassified sequences</taxon>
        <taxon>metagenomes</taxon>
        <taxon>ecological metagenomes</taxon>
    </lineage>
</organism>
<dbReference type="InterPro" id="IPR012596">
    <property type="entry name" value="Phage_T4_Y12G"/>
</dbReference>
<comment type="caution">
    <text evidence="1">The sequence shown here is derived from an EMBL/GenBank/DDBJ whole genome shotgun (WGS) entry which is preliminary data.</text>
</comment>
<name>A0A0F9SBM5_9ZZZZ</name>
<reference evidence="1" key="1">
    <citation type="journal article" date="2015" name="Nature">
        <title>Complex archaea that bridge the gap between prokaryotes and eukaryotes.</title>
        <authorList>
            <person name="Spang A."/>
            <person name="Saw J.H."/>
            <person name="Jorgensen S.L."/>
            <person name="Zaremba-Niedzwiedzka K."/>
            <person name="Martijn J."/>
            <person name="Lind A.E."/>
            <person name="van Eijk R."/>
            <person name="Schleper C."/>
            <person name="Guy L."/>
            <person name="Ettema T.J."/>
        </authorList>
    </citation>
    <scope>NUCLEOTIDE SEQUENCE</scope>
</reference>
<dbReference type="InterPro" id="IPR037238">
    <property type="entry name" value="YbiA-like_sf"/>
</dbReference>
<accession>A0A0F9SBM5</accession>
<proteinExistence type="predicted"/>
<evidence type="ECO:0008006" key="2">
    <source>
        <dbReference type="Google" id="ProtNLM"/>
    </source>
</evidence>
<dbReference type="Pfam" id="PF08010">
    <property type="entry name" value="Phage_30_3"/>
    <property type="match status" value="1"/>
</dbReference>
<sequence length="155" mass="17370">MDIGSGRGYPASALSNFPPRPFVFDNVECASMEGLLQSFKFDKPHIQKEVCKLVGKAAKFRGKKRNKAWKTKQTLWWNGVAFDRHGPAYQALLDDAYDALATNTKFQKALLASDKAVLTHSIGSNNASETCLTTKEFVSRLTRIRSELQKEQNTK</sequence>
<gene>
    <name evidence="1" type="ORF">LCGC14_0793990</name>
</gene>
<evidence type="ECO:0000313" key="1">
    <source>
        <dbReference type="EMBL" id="KKN34396.1"/>
    </source>
</evidence>
<dbReference type="Gene3D" id="1.10.357.40">
    <property type="entry name" value="YbiA-like"/>
    <property type="match status" value="1"/>
</dbReference>
<dbReference type="SUPFAM" id="SSF143990">
    <property type="entry name" value="YbiA-like"/>
    <property type="match status" value="1"/>
</dbReference>
<protein>
    <recommendedName>
        <fullName evidence="2">Riboflavin biosynthesis intermediates N-glycosidase</fullName>
    </recommendedName>
</protein>
<dbReference type="AlphaFoldDB" id="A0A0F9SBM5"/>